<dbReference type="EMBL" id="CP027845">
    <property type="protein sequence ID" value="AVP87704.1"/>
    <property type="molecule type" value="Genomic_DNA"/>
</dbReference>
<dbReference type="HAMAP" id="MF_00758">
    <property type="entry name" value="UPF0301"/>
    <property type="match status" value="1"/>
</dbReference>
<dbReference type="Pfam" id="PF02622">
    <property type="entry name" value="DUF179"/>
    <property type="match status" value="1"/>
</dbReference>
<gene>
    <name evidence="3" type="ORF">phytr_7680</name>
</gene>
<reference evidence="3 4" key="1">
    <citation type="submission" date="2018-03" db="EMBL/GenBank/DDBJ databases">
        <title>A gene transfer event suggests a long-term partnership between eustigmatophyte algae and a novel lineage of endosymbiotic bacteria.</title>
        <authorList>
            <person name="Yurchenko T."/>
            <person name="Sevcikova T."/>
            <person name="Pribyl P."/>
            <person name="El Karkouri K."/>
            <person name="Klimes V."/>
            <person name="Amaral R."/>
            <person name="Zbrankova V."/>
            <person name="Kim E."/>
            <person name="Raoult D."/>
            <person name="Santos L.M.A."/>
            <person name="Elias M."/>
        </authorList>
    </citation>
    <scope>NUCLEOTIDE SEQUENCE [LARGE SCALE GENOMIC DNA]</scope>
    <source>
        <strain evidence="3">CCALA 838</strain>
    </source>
</reference>
<dbReference type="KEGG" id="ptc:phytr_7680"/>
<proteinExistence type="inferred from homology"/>
<dbReference type="SUPFAM" id="SSF143456">
    <property type="entry name" value="VC0467-like"/>
    <property type="match status" value="1"/>
</dbReference>
<dbReference type="GO" id="GO:0005829">
    <property type="term" value="C:cytosol"/>
    <property type="evidence" value="ECO:0007669"/>
    <property type="project" value="TreeGrafter"/>
</dbReference>
<evidence type="ECO:0000256" key="2">
    <source>
        <dbReference type="HAMAP-Rule" id="MF_00758"/>
    </source>
</evidence>
<sequence length="221" mass="24645">MWRACTIYYVKSSIMLEKNIFDLSQIKGASTLAGKFIVASPFIGVGDIFNRALIYIADHSSKGAVGLMVNHHIYVDKVLGQNMTNILINDTNVDGEEIILSPNMQIFLGGPLDPERGFIIHSSDYKEDLLTQCDNEIAISCSAKTLKSIITGRGPKKSLLVMGYTAWDKGQLEKEIEQNLWMLTEGDSDLIFNIRHQDKWKHALQRIGVDQSLFCGQIGHG</sequence>
<dbReference type="PANTHER" id="PTHR30327">
    <property type="entry name" value="UNCHARACTERIZED PROTEIN YQGE"/>
    <property type="match status" value="1"/>
</dbReference>
<evidence type="ECO:0000313" key="3">
    <source>
        <dbReference type="EMBL" id="AVP87704.1"/>
    </source>
</evidence>
<dbReference type="Gene3D" id="3.40.1740.10">
    <property type="entry name" value="VC0467-like"/>
    <property type="match status" value="1"/>
</dbReference>
<keyword evidence="4" id="KW-1185">Reference proteome</keyword>
<evidence type="ECO:0000256" key="1">
    <source>
        <dbReference type="ARBA" id="ARBA00009600"/>
    </source>
</evidence>
<dbReference type="InterPro" id="IPR003774">
    <property type="entry name" value="AlgH-like"/>
</dbReference>
<name>A0A2P1P8W3_9RICK</name>
<protein>
    <recommendedName>
        <fullName evidence="2">UPF0301 protein phytr_7680</fullName>
    </recommendedName>
</protein>
<accession>A0A2P1P8W3</accession>
<dbReference type="Proteomes" id="UP000241762">
    <property type="component" value="Chromosome"/>
</dbReference>
<comment type="similarity">
    <text evidence="1 2">Belongs to the UPF0301 (AlgH) family.</text>
</comment>
<organism evidence="3 4">
    <name type="scientific">Candidatus Phycorickettsia trachydisci</name>
    <dbReference type="NCBI Taxonomy" id="2115978"/>
    <lineage>
        <taxon>Bacteria</taxon>
        <taxon>Pseudomonadati</taxon>
        <taxon>Pseudomonadota</taxon>
        <taxon>Alphaproteobacteria</taxon>
        <taxon>Rickettsiales</taxon>
        <taxon>Rickettsiaceae</taxon>
        <taxon>Candidatus Phycorickettsia</taxon>
    </lineage>
</organism>
<dbReference type="AlphaFoldDB" id="A0A2P1P8W3"/>
<evidence type="ECO:0000313" key="4">
    <source>
        <dbReference type="Proteomes" id="UP000241762"/>
    </source>
</evidence>
<dbReference type="PANTHER" id="PTHR30327:SF1">
    <property type="entry name" value="UPF0301 PROTEIN YQGE"/>
    <property type="match status" value="1"/>
</dbReference>